<comment type="caution">
    <text evidence="1">The sequence shown here is derived from an EMBL/GenBank/DDBJ whole genome shotgun (WGS) entry which is preliminary data.</text>
</comment>
<evidence type="ECO:0000313" key="2">
    <source>
        <dbReference type="Proteomes" id="UP001595772"/>
    </source>
</evidence>
<dbReference type="InterPro" id="IPR023393">
    <property type="entry name" value="START-like_dom_sf"/>
</dbReference>
<organism evidence="1 2">
    <name type="scientific">Oceanobacillus longus</name>
    <dbReference type="NCBI Taxonomy" id="930120"/>
    <lineage>
        <taxon>Bacteria</taxon>
        <taxon>Bacillati</taxon>
        <taxon>Bacillota</taxon>
        <taxon>Bacilli</taxon>
        <taxon>Bacillales</taxon>
        <taxon>Bacillaceae</taxon>
        <taxon>Oceanobacillus</taxon>
    </lineage>
</organism>
<dbReference type="CDD" id="cd07812">
    <property type="entry name" value="SRPBCC"/>
    <property type="match status" value="1"/>
</dbReference>
<proteinExistence type="predicted"/>
<keyword evidence="2" id="KW-1185">Reference proteome</keyword>
<dbReference type="EMBL" id="JBHSAO010000006">
    <property type="protein sequence ID" value="MFC4023979.1"/>
    <property type="molecule type" value="Genomic_DNA"/>
</dbReference>
<dbReference type="Gene3D" id="3.30.530.20">
    <property type="match status" value="1"/>
</dbReference>
<sequence>MANSMHHIEMDLPIYKIWSFISDIDNWAVLVPGYTDHIILNEKESIWKLHGDIGVINRTVSLNVHITEWVEPSNIHFHLSSLNETCIGEGYFRATAVSEKKTQVTGSLDVTIKGMMGPMVNPILKTVVPKIGKDLTEKVTVKIMEHEKLRLTV</sequence>
<dbReference type="Proteomes" id="UP001595772">
    <property type="component" value="Unassembled WGS sequence"/>
</dbReference>
<name>A0ABV8GZG0_9BACI</name>
<dbReference type="RefSeq" id="WP_379496475.1">
    <property type="nucleotide sequence ID" value="NZ_JBHSAO010000006.1"/>
</dbReference>
<accession>A0ABV8GZG0</accession>
<evidence type="ECO:0000313" key="1">
    <source>
        <dbReference type="EMBL" id="MFC4023979.1"/>
    </source>
</evidence>
<dbReference type="SUPFAM" id="SSF55961">
    <property type="entry name" value="Bet v1-like"/>
    <property type="match status" value="1"/>
</dbReference>
<reference evidence="2" key="1">
    <citation type="journal article" date="2019" name="Int. J. Syst. Evol. Microbiol.">
        <title>The Global Catalogue of Microorganisms (GCM) 10K type strain sequencing project: providing services to taxonomists for standard genome sequencing and annotation.</title>
        <authorList>
            <consortium name="The Broad Institute Genomics Platform"/>
            <consortium name="The Broad Institute Genome Sequencing Center for Infectious Disease"/>
            <person name="Wu L."/>
            <person name="Ma J."/>
        </authorList>
    </citation>
    <scope>NUCLEOTIDE SEQUENCE [LARGE SCALE GENOMIC DNA]</scope>
    <source>
        <strain evidence="2">IBRC-M 10703</strain>
    </source>
</reference>
<protein>
    <submittedName>
        <fullName evidence="1">CoxG family protein</fullName>
    </submittedName>
</protein>
<gene>
    <name evidence="1" type="ORF">ACFOUV_09245</name>
</gene>